<proteinExistence type="predicted"/>
<dbReference type="RefSeq" id="WP_123040522.1">
    <property type="nucleotide sequence ID" value="NZ_CP033433.1"/>
</dbReference>
<dbReference type="GO" id="GO:0046872">
    <property type="term" value="F:metal ion binding"/>
    <property type="evidence" value="ECO:0007669"/>
    <property type="project" value="UniProtKB-KW"/>
</dbReference>
<evidence type="ECO:0000259" key="2">
    <source>
        <dbReference type="Pfam" id="PF07883"/>
    </source>
</evidence>
<dbReference type="PANTHER" id="PTHR35848">
    <property type="entry name" value="OXALATE-BINDING PROTEIN"/>
    <property type="match status" value="1"/>
</dbReference>
<accession>A0A3G3JW50</accession>
<feature type="domain" description="Cupin type-2" evidence="2">
    <location>
        <begin position="34"/>
        <end position="99"/>
    </location>
</feature>
<dbReference type="KEGG" id="coh:EAV92_07705"/>
<evidence type="ECO:0000256" key="1">
    <source>
        <dbReference type="ARBA" id="ARBA00022723"/>
    </source>
</evidence>
<dbReference type="InterPro" id="IPR011051">
    <property type="entry name" value="RmlC_Cupin_sf"/>
</dbReference>
<dbReference type="Gene3D" id="2.60.120.10">
    <property type="entry name" value="Jelly Rolls"/>
    <property type="match status" value="1"/>
</dbReference>
<dbReference type="SUPFAM" id="SSF51182">
    <property type="entry name" value="RmlC-like cupins"/>
    <property type="match status" value="1"/>
</dbReference>
<evidence type="ECO:0000313" key="4">
    <source>
        <dbReference type="Proteomes" id="UP000269097"/>
    </source>
</evidence>
<organism evidence="3 4">
    <name type="scientific">Cohnella candidum</name>
    <dbReference type="NCBI Taxonomy" id="2674991"/>
    <lineage>
        <taxon>Bacteria</taxon>
        <taxon>Bacillati</taxon>
        <taxon>Bacillota</taxon>
        <taxon>Bacilli</taxon>
        <taxon>Bacillales</taxon>
        <taxon>Paenibacillaceae</taxon>
        <taxon>Cohnella</taxon>
    </lineage>
</organism>
<dbReference type="InterPro" id="IPR051610">
    <property type="entry name" value="GPI/OXD"/>
</dbReference>
<keyword evidence="4" id="KW-1185">Reference proteome</keyword>
<dbReference type="InterPro" id="IPR013096">
    <property type="entry name" value="Cupin_2"/>
</dbReference>
<name>A0A3G3JW50_9BACL</name>
<sequence length="112" mass="13151">MQRAFTTYEIFKKLSRENPYKEFLRVPTMSAGIYQLNQGDVDRQQPHTEDEVYYVLEGEAEIQVGDQNYEVSEGSVIFVEAHLEHRFHSIKKDLKVLVFFSPSEYSLRGNEK</sequence>
<gene>
    <name evidence="3" type="ORF">EAV92_07705</name>
</gene>
<keyword evidence="1" id="KW-0479">Metal-binding</keyword>
<dbReference type="InterPro" id="IPR014710">
    <property type="entry name" value="RmlC-like_jellyroll"/>
</dbReference>
<dbReference type="EMBL" id="CP033433">
    <property type="protein sequence ID" value="AYQ72462.1"/>
    <property type="molecule type" value="Genomic_DNA"/>
</dbReference>
<reference evidence="3 4" key="1">
    <citation type="submission" date="2018-10" db="EMBL/GenBank/DDBJ databases">
        <title>Genome Sequence of Cohnella sp.</title>
        <authorList>
            <person name="Srinivasan S."/>
            <person name="Kim M.K."/>
        </authorList>
    </citation>
    <scope>NUCLEOTIDE SEQUENCE [LARGE SCALE GENOMIC DNA]</scope>
    <source>
        <strain evidence="3 4">18JY8-7</strain>
    </source>
</reference>
<dbReference type="PANTHER" id="PTHR35848:SF6">
    <property type="entry name" value="CUPIN TYPE-2 DOMAIN-CONTAINING PROTEIN"/>
    <property type="match status" value="1"/>
</dbReference>
<dbReference type="Proteomes" id="UP000269097">
    <property type="component" value="Chromosome"/>
</dbReference>
<dbReference type="AlphaFoldDB" id="A0A3G3JW50"/>
<protein>
    <submittedName>
        <fullName evidence="3">Cupin domain-containing protein</fullName>
    </submittedName>
</protein>
<dbReference type="Pfam" id="PF07883">
    <property type="entry name" value="Cupin_2"/>
    <property type="match status" value="1"/>
</dbReference>
<evidence type="ECO:0000313" key="3">
    <source>
        <dbReference type="EMBL" id="AYQ72462.1"/>
    </source>
</evidence>